<gene>
    <name evidence="5" type="primary">fmt</name>
    <name evidence="8" type="ORF">C8D98_0396</name>
</gene>
<dbReference type="SUPFAM" id="SSF53328">
    <property type="entry name" value="Formyltransferase"/>
    <property type="match status" value="1"/>
</dbReference>
<dbReference type="HAMAP" id="MF_00182">
    <property type="entry name" value="Formyl_trans"/>
    <property type="match status" value="1"/>
</dbReference>
<dbReference type="OrthoDB" id="9802815at2"/>
<evidence type="ECO:0000256" key="1">
    <source>
        <dbReference type="ARBA" id="ARBA00010699"/>
    </source>
</evidence>
<sequence>MKTVFMGTPEMAVPTLKALVENNIDVALVITQTDKPKGRGNQMQSPPVKEYADSLGIEVIQPKSLRNNPEVLEKLRSIAPDFIVVAAYGKILPQEVLDVPKKAPVNVHFSLLPKYRGAAPVNWAVIRGEDETGVATMLMDAGLDTGDILLVEKTPIGKKDAVMIAEELAETGAQLLIKTLKEFDSIIPVKQNDADMTYAPMMKKEDGHIKWAEKTAKEIECMIRGFVPWPAAYTFMDGKMFKLFAAEIVNIENNIEPGTIFDVTKKSFCVKCAKDALMITELQPEGKKRMPAVSFLAGAKLTGGEKFE</sequence>
<dbReference type="EMBL" id="SMGG01000003">
    <property type="protein sequence ID" value="TCK61890.1"/>
    <property type="molecule type" value="Genomic_DNA"/>
</dbReference>
<reference evidence="8 9" key="1">
    <citation type="submission" date="2019-03" db="EMBL/GenBank/DDBJ databases">
        <title>Genomic Encyclopedia of Type Strains, Phase IV (KMG-IV): sequencing the most valuable type-strain genomes for metagenomic binning, comparative biology and taxonomic classification.</title>
        <authorList>
            <person name="Goeker M."/>
        </authorList>
    </citation>
    <scope>NUCLEOTIDE SEQUENCE [LARGE SCALE GENOMIC DNA]</scope>
    <source>
        <strain evidence="8 9">DSM 24984</strain>
    </source>
</reference>
<feature type="domain" description="Formyl transferase C-terminal" evidence="7">
    <location>
        <begin position="202"/>
        <end position="299"/>
    </location>
</feature>
<comment type="catalytic activity">
    <reaction evidence="5">
        <text>L-methionyl-tRNA(fMet) + (6R)-10-formyltetrahydrofolate = N-formyl-L-methionyl-tRNA(fMet) + (6S)-5,6,7,8-tetrahydrofolate + H(+)</text>
        <dbReference type="Rhea" id="RHEA:24380"/>
        <dbReference type="Rhea" id="RHEA-COMP:9952"/>
        <dbReference type="Rhea" id="RHEA-COMP:9953"/>
        <dbReference type="ChEBI" id="CHEBI:15378"/>
        <dbReference type="ChEBI" id="CHEBI:57453"/>
        <dbReference type="ChEBI" id="CHEBI:78530"/>
        <dbReference type="ChEBI" id="CHEBI:78844"/>
        <dbReference type="ChEBI" id="CHEBI:195366"/>
        <dbReference type="EC" id="2.1.2.9"/>
    </reaction>
</comment>
<dbReference type="InterPro" id="IPR005794">
    <property type="entry name" value="Fmt"/>
</dbReference>
<comment type="caution">
    <text evidence="8">The sequence shown here is derived from an EMBL/GenBank/DDBJ whole genome shotgun (WGS) entry which is preliminary data.</text>
</comment>
<evidence type="ECO:0000256" key="2">
    <source>
        <dbReference type="ARBA" id="ARBA00012261"/>
    </source>
</evidence>
<dbReference type="InterPro" id="IPR002376">
    <property type="entry name" value="Formyl_transf_N"/>
</dbReference>
<evidence type="ECO:0000313" key="8">
    <source>
        <dbReference type="EMBL" id="TCK61890.1"/>
    </source>
</evidence>
<dbReference type="AlphaFoldDB" id="A0A4R1KCW9"/>
<dbReference type="InterPro" id="IPR044135">
    <property type="entry name" value="Met-tRNA-FMT_C"/>
</dbReference>
<organism evidence="8 9">
    <name type="scientific">Seleniivibrio woodruffii</name>
    <dbReference type="NCBI Taxonomy" id="1078050"/>
    <lineage>
        <taxon>Bacteria</taxon>
        <taxon>Pseudomonadati</taxon>
        <taxon>Deferribacterota</taxon>
        <taxon>Deferribacteres</taxon>
        <taxon>Deferribacterales</taxon>
        <taxon>Geovibrionaceae</taxon>
        <taxon>Seleniivibrio</taxon>
    </lineage>
</organism>
<comment type="function">
    <text evidence="5">Attaches a formyl group to the free amino group of methionyl-tRNA(fMet). The formyl group appears to play a dual role in the initiator identity of N-formylmethionyl-tRNA by promoting its recognition by IF2 and preventing the misappropriation of this tRNA by the elongation apparatus.</text>
</comment>
<evidence type="ECO:0000313" key="9">
    <source>
        <dbReference type="Proteomes" id="UP000294614"/>
    </source>
</evidence>
<keyword evidence="4 5" id="KW-0648">Protein biosynthesis</keyword>
<dbReference type="RefSeq" id="WP_132871540.1">
    <property type="nucleotide sequence ID" value="NZ_SMGG01000003.1"/>
</dbReference>
<dbReference type="PANTHER" id="PTHR11138">
    <property type="entry name" value="METHIONYL-TRNA FORMYLTRANSFERASE"/>
    <property type="match status" value="1"/>
</dbReference>
<dbReference type="FunFam" id="3.40.50.12230:FF:000001">
    <property type="entry name" value="Methionyl-tRNA formyltransferase"/>
    <property type="match status" value="1"/>
</dbReference>
<accession>A0A4R1KCW9</accession>
<dbReference type="Pfam" id="PF00551">
    <property type="entry name" value="Formyl_trans_N"/>
    <property type="match status" value="1"/>
</dbReference>
<dbReference type="InterPro" id="IPR036477">
    <property type="entry name" value="Formyl_transf_N_sf"/>
</dbReference>
<dbReference type="CDD" id="cd08704">
    <property type="entry name" value="Met_tRNA_FMT_C"/>
    <property type="match status" value="1"/>
</dbReference>
<comment type="similarity">
    <text evidence="1 5">Belongs to the Fmt family.</text>
</comment>
<evidence type="ECO:0000256" key="5">
    <source>
        <dbReference type="HAMAP-Rule" id="MF_00182"/>
    </source>
</evidence>
<dbReference type="CDD" id="cd08646">
    <property type="entry name" value="FMT_core_Met-tRNA-FMT_N"/>
    <property type="match status" value="1"/>
</dbReference>
<dbReference type="GO" id="GO:0004479">
    <property type="term" value="F:methionyl-tRNA formyltransferase activity"/>
    <property type="evidence" value="ECO:0007669"/>
    <property type="project" value="UniProtKB-UniRule"/>
</dbReference>
<dbReference type="EC" id="2.1.2.9" evidence="2 5"/>
<dbReference type="PANTHER" id="PTHR11138:SF5">
    <property type="entry name" value="METHIONYL-TRNA FORMYLTRANSFERASE, MITOCHONDRIAL"/>
    <property type="match status" value="1"/>
</dbReference>
<dbReference type="SUPFAM" id="SSF50486">
    <property type="entry name" value="FMT C-terminal domain-like"/>
    <property type="match status" value="1"/>
</dbReference>
<dbReference type="Gene3D" id="3.40.50.12230">
    <property type="match status" value="1"/>
</dbReference>
<dbReference type="NCBIfam" id="TIGR00460">
    <property type="entry name" value="fmt"/>
    <property type="match status" value="1"/>
</dbReference>
<keyword evidence="9" id="KW-1185">Reference proteome</keyword>
<dbReference type="InterPro" id="IPR041711">
    <property type="entry name" value="Met-tRNA-FMT_N"/>
</dbReference>
<dbReference type="GO" id="GO:0005829">
    <property type="term" value="C:cytosol"/>
    <property type="evidence" value="ECO:0007669"/>
    <property type="project" value="TreeGrafter"/>
</dbReference>
<dbReference type="Proteomes" id="UP000294614">
    <property type="component" value="Unassembled WGS sequence"/>
</dbReference>
<dbReference type="Pfam" id="PF02911">
    <property type="entry name" value="Formyl_trans_C"/>
    <property type="match status" value="1"/>
</dbReference>
<evidence type="ECO:0000259" key="6">
    <source>
        <dbReference type="Pfam" id="PF00551"/>
    </source>
</evidence>
<feature type="domain" description="Formyl transferase N-terminal" evidence="6">
    <location>
        <begin position="1"/>
        <end position="179"/>
    </location>
</feature>
<proteinExistence type="inferred from homology"/>
<evidence type="ECO:0000256" key="3">
    <source>
        <dbReference type="ARBA" id="ARBA00022679"/>
    </source>
</evidence>
<feature type="binding site" evidence="5">
    <location>
        <begin position="110"/>
        <end position="113"/>
    </location>
    <ligand>
        <name>(6S)-5,6,7,8-tetrahydrofolate</name>
        <dbReference type="ChEBI" id="CHEBI:57453"/>
    </ligand>
</feature>
<keyword evidence="3 5" id="KW-0808">Transferase</keyword>
<dbReference type="InterPro" id="IPR005793">
    <property type="entry name" value="Formyl_trans_C"/>
</dbReference>
<protein>
    <recommendedName>
        <fullName evidence="2 5">Methionyl-tRNA formyltransferase</fullName>
        <ecNumber evidence="2 5">2.1.2.9</ecNumber>
    </recommendedName>
</protein>
<evidence type="ECO:0000256" key="4">
    <source>
        <dbReference type="ARBA" id="ARBA00022917"/>
    </source>
</evidence>
<dbReference type="InterPro" id="IPR011034">
    <property type="entry name" value="Formyl_transferase-like_C_sf"/>
</dbReference>
<name>A0A4R1KCW9_9BACT</name>
<evidence type="ECO:0000259" key="7">
    <source>
        <dbReference type="Pfam" id="PF02911"/>
    </source>
</evidence>